<protein>
    <submittedName>
        <fullName evidence="1">Uncharacterized protein</fullName>
    </submittedName>
</protein>
<sequence>MCPPPTNPHTKWLPENVETTWCRNRRSSCCSASENPIKGACNGGAQRGRILIKRENNNKKEKLICWKIRSEEAGLSDWSMQPSTAICPEAAHKSTSVLHPSTRRAIAVYKYIFPCIHSIKNREITLEGRSGLEEAA</sequence>
<proteinExistence type="predicted"/>
<keyword evidence="2" id="KW-1185">Reference proteome</keyword>
<evidence type="ECO:0000313" key="1">
    <source>
        <dbReference type="EMBL" id="KAJ1190016.1"/>
    </source>
</evidence>
<evidence type="ECO:0000313" key="2">
    <source>
        <dbReference type="Proteomes" id="UP001066276"/>
    </source>
</evidence>
<dbReference type="EMBL" id="JANPWB010000005">
    <property type="protein sequence ID" value="KAJ1190016.1"/>
    <property type="molecule type" value="Genomic_DNA"/>
</dbReference>
<accession>A0AAV7UNP9</accession>
<comment type="caution">
    <text evidence="1">The sequence shown here is derived from an EMBL/GenBank/DDBJ whole genome shotgun (WGS) entry which is preliminary data.</text>
</comment>
<gene>
    <name evidence="1" type="ORF">NDU88_006756</name>
</gene>
<dbReference type="AlphaFoldDB" id="A0AAV7UNP9"/>
<dbReference type="Proteomes" id="UP001066276">
    <property type="component" value="Chromosome 3_1"/>
</dbReference>
<reference evidence="1" key="1">
    <citation type="journal article" date="2022" name="bioRxiv">
        <title>Sequencing and chromosome-scale assembly of the giantPleurodeles waltlgenome.</title>
        <authorList>
            <person name="Brown T."/>
            <person name="Elewa A."/>
            <person name="Iarovenko S."/>
            <person name="Subramanian E."/>
            <person name="Araus A.J."/>
            <person name="Petzold A."/>
            <person name="Susuki M."/>
            <person name="Suzuki K.-i.T."/>
            <person name="Hayashi T."/>
            <person name="Toyoda A."/>
            <person name="Oliveira C."/>
            <person name="Osipova E."/>
            <person name="Leigh N.D."/>
            <person name="Simon A."/>
            <person name="Yun M.H."/>
        </authorList>
    </citation>
    <scope>NUCLEOTIDE SEQUENCE</scope>
    <source>
        <strain evidence="1">20211129_DDA</strain>
        <tissue evidence="1">Liver</tissue>
    </source>
</reference>
<organism evidence="1 2">
    <name type="scientific">Pleurodeles waltl</name>
    <name type="common">Iberian ribbed newt</name>
    <dbReference type="NCBI Taxonomy" id="8319"/>
    <lineage>
        <taxon>Eukaryota</taxon>
        <taxon>Metazoa</taxon>
        <taxon>Chordata</taxon>
        <taxon>Craniata</taxon>
        <taxon>Vertebrata</taxon>
        <taxon>Euteleostomi</taxon>
        <taxon>Amphibia</taxon>
        <taxon>Batrachia</taxon>
        <taxon>Caudata</taxon>
        <taxon>Salamandroidea</taxon>
        <taxon>Salamandridae</taxon>
        <taxon>Pleurodelinae</taxon>
        <taxon>Pleurodeles</taxon>
    </lineage>
</organism>
<name>A0AAV7UNP9_PLEWA</name>